<dbReference type="EMBL" id="JAYGHT010000159">
    <property type="protein sequence ID" value="MEA5522294.1"/>
    <property type="molecule type" value="Genomic_DNA"/>
</dbReference>
<organism evidence="1 2">
    <name type="scientific">Limnoraphis robusta CCNP1315</name>
    <dbReference type="NCBI Taxonomy" id="3110306"/>
    <lineage>
        <taxon>Bacteria</taxon>
        <taxon>Bacillati</taxon>
        <taxon>Cyanobacteriota</taxon>
        <taxon>Cyanophyceae</taxon>
        <taxon>Oscillatoriophycideae</taxon>
        <taxon>Oscillatoriales</taxon>
        <taxon>Sirenicapillariaceae</taxon>
        <taxon>Limnoraphis</taxon>
    </lineage>
</organism>
<evidence type="ECO:0000313" key="2">
    <source>
        <dbReference type="Proteomes" id="UP001301728"/>
    </source>
</evidence>
<accession>A0ABU5U538</accession>
<protein>
    <submittedName>
        <fullName evidence="1">Uncharacterized protein</fullName>
    </submittedName>
</protein>
<proteinExistence type="predicted"/>
<sequence length="41" mass="5015">MDSLDLYEIFDVEDWWESLQSLSIILKFSKFFSEQLLQLRT</sequence>
<gene>
    <name evidence="1" type="ORF">VB854_25480</name>
</gene>
<reference evidence="1 2" key="1">
    <citation type="submission" date="2023-12" db="EMBL/GenBank/DDBJ databases">
        <title>Baltic Sea Cyanobacteria.</title>
        <authorList>
            <person name="Delbaje E."/>
            <person name="Fewer D.P."/>
            <person name="Shishido T.K."/>
        </authorList>
    </citation>
    <scope>NUCLEOTIDE SEQUENCE [LARGE SCALE GENOMIC DNA]</scope>
    <source>
        <strain evidence="1 2">CCNP 1315</strain>
    </source>
</reference>
<keyword evidence="2" id="KW-1185">Reference proteome</keyword>
<dbReference type="Proteomes" id="UP001301728">
    <property type="component" value="Unassembled WGS sequence"/>
</dbReference>
<comment type="caution">
    <text evidence="1">The sequence shown here is derived from an EMBL/GenBank/DDBJ whole genome shotgun (WGS) entry which is preliminary data.</text>
</comment>
<name>A0ABU5U538_9CYAN</name>
<evidence type="ECO:0000313" key="1">
    <source>
        <dbReference type="EMBL" id="MEA5522294.1"/>
    </source>
</evidence>
<dbReference type="RefSeq" id="WP_323219720.1">
    <property type="nucleotide sequence ID" value="NZ_JAYGHT010000159.1"/>
</dbReference>